<dbReference type="GO" id="GO:0055085">
    <property type="term" value="P:transmembrane transport"/>
    <property type="evidence" value="ECO:0007669"/>
    <property type="project" value="InterPro"/>
</dbReference>
<dbReference type="SUPFAM" id="SSF53850">
    <property type="entry name" value="Periplasmic binding protein-like II"/>
    <property type="match status" value="1"/>
</dbReference>
<dbReference type="AlphaFoldDB" id="A0A3L0W2U0"/>
<dbReference type="PANTHER" id="PTHR35841">
    <property type="entry name" value="PHOSPHONATES-BINDING PERIPLASMIC PROTEIN"/>
    <property type="match status" value="1"/>
</dbReference>
<name>A0A3L0W2U0_ECOLX</name>
<dbReference type="Gene3D" id="1.20.58.90">
    <property type="match status" value="1"/>
</dbReference>
<comment type="caution">
    <text evidence="4">The sequence shown here is derived from an EMBL/GenBank/DDBJ whole genome shotgun (WGS) entry which is preliminary data.</text>
</comment>
<feature type="signal peptide" evidence="3">
    <location>
        <begin position="1"/>
        <end position="26"/>
    </location>
</feature>
<dbReference type="Pfam" id="PF12974">
    <property type="entry name" value="Phosphonate-bd"/>
    <property type="match status" value="1"/>
</dbReference>
<dbReference type="NCBIfam" id="TIGR01098">
    <property type="entry name" value="3A0109s03R"/>
    <property type="match status" value="1"/>
</dbReference>
<reference evidence="4" key="1">
    <citation type="submission" date="2018-10" db="EMBL/GenBank/DDBJ databases">
        <authorList>
            <consortium name="NARMS: The National Antimicrobial Resistance Monitoring System"/>
        </authorList>
    </citation>
    <scope>NUCLEOTIDE SEQUENCE [LARGE SCALE GENOMIC DNA]</scope>
    <source>
        <strain evidence="4">CVM N17EC0388</strain>
    </source>
</reference>
<dbReference type="EMBL" id="RNRV01000024">
    <property type="protein sequence ID" value="MHO05489.1"/>
    <property type="molecule type" value="Genomic_DNA"/>
</dbReference>
<evidence type="ECO:0000256" key="1">
    <source>
        <dbReference type="ARBA" id="ARBA00007162"/>
    </source>
</evidence>
<accession>A0A3L0W2U0</accession>
<dbReference type="Gene3D" id="3.40.190.10">
    <property type="entry name" value="Periplasmic binding protein-like II"/>
    <property type="match status" value="2"/>
</dbReference>
<comment type="similarity">
    <text evidence="1">Belongs to the phosphate/phosphite/phosphonate binding protein family.</text>
</comment>
<feature type="chain" id="PRO_5018281261" evidence="3">
    <location>
        <begin position="27"/>
        <end position="327"/>
    </location>
</feature>
<proteinExistence type="inferred from homology"/>
<evidence type="ECO:0000313" key="4">
    <source>
        <dbReference type="EMBL" id="MHO05489.1"/>
    </source>
</evidence>
<dbReference type="InterPro" id="IPR017797">
    <property type="entry name" value="Phosphnate-bd"/>
</dbReference>
<dbReference type="GO" id="GO:0043190">
    <property type="term" value="C:ATP-binding cassette (ABC) transporter complex"/>
    <property type="evidence" value="ECO:0007669"/>
    <property type="project" value="InterPro"/>
</dbReference>
<dbReference type="GO" id="GO:0015716">
    <property type="term" value="P:organic phosphonate transport"/>
    <property type="evidence" value="ECO:0007669"/>
    <property type="project" value="InterPro"/>
</dbReference>
<dbReference type="PANTHER" id="PTHR35841:SF1">
    <property type="entry name" value="PHOSPHONATES-BINDING PERIPLASMIC PROTEIN"/>
    <property type="match status" value="1"/>
</dbReference>
<sequence length="327" mass="35864">MFKRMRHVLAASALLGGALVSGQAQAAGQELNFGIISTESSQNLKAMWDPFIADMSKQTGLKVNAFFAPDYAGIIQGMRFNKVDVAWYGNKAAMEAVDRANGEIFAQTVAANGSEGYYSLVVVHKDNPVSTIDDMLAKAGELTFANGDPNSTSGYLVPGYYVFAKNNADPSRIFKRTLNGSHEVNALSVANKQVDVGTFNSEGMERLQETAPDKAAQLKVIWTSPLIPSDPMVWRKGLDDGAKERIRTFFMTYGDQPAEQQVLTGLQWAKFKPSDDDQLLPIRQLELFKKRTEVANGNLKESDKVAQLKILDEQLAQLEQRMAASAS</sequence>
<dbReference type="NCBIfam" id="TIGR03431">
    <property type="entry name" value="PhnD"/>
    <property type="match status" value="1"/>
</dbReference>
<evidence type="ECO:0000256" key="3">
    <source>
        <dbReference type="SAM" id="SignalP"/>
    </source>
</evidence>
<protein>
    <submittedName>
        <fullName evidence="4">Phosphonate ABC transporter substrate-binding protein</fullName>
    </submittedName>
</protein>
<organism evidence="4">
    <name type="scientific">Escherichia coli</name>
    <dbReference type="NCBI Taxonomy" id="562"/>
    <lineage>
        <taxon>Bacteria</taxon>
        <taxon>Pseudomonadati</taxon>
        <taxon>Pseudomonadota</taxon>
        <taxon>Gammaproteobacteria</taxon>
        <taxon>Enterobacterales</taxon>
        <taxon>Enterobacteriaceae</taxon>
        <taxon>Escherichia</taxon>
    </lineage>
</organism>
<dbReference type="CDD" id="cd13575">
    <property type="entry name" value="PBP2_PnhD"/>
    <property type="match status" value="1"/>
</dbReference>
<dbReference type="InterPro" id="IPR005770">
    <property type="entry name" value="PhnD"/>
</dbReference>
<gene>
    <name evidence="4" type="primary">phnD</name>
    <name evidence="4" type="ORF">D9F05_14055</name>
</gene>
<keyword evidence="2 3" id="KW-0732">Signal</keyword>
<evidence type="ECO:0000256" key="2">
    <source>
        <dbReference type="ARBA" id="ARBA00022729"/>
    </source>
</evidence>